<dbReference type="AlphaFoldDB" id="A0A6A4LHR6"/>
<dbReference type="Pfam" id="PF05911">
    <property type="entry name" value="FPP"/>
    <property type="match status" value="1"/>
</dbReference>
<reference evidence="3 4" key="1">
    <citation type="journal article" date="2019" name="Genome Biol. Evol.">
        <title>The Rhododendron genome and chromosomal organization provide insight into shared whole-genome duplications across the heath family (Ericaceae).</title>
        <authorList>
            <person name="Soza V.L."/>
            <person name="Lindsley D."/>
            <person name="Waalkes A."/>
            <person name="Ramage E."/>
            <person name="Patwardhan R.P."/>
            <person name="Burton J.N."/>
            <person name="Adey A."/>
            <person name="Kumar A."/>
            <person name="Qiu R."/>
            <person name="Shendure J."/>
            <person name="Hall B."/>
        </authorList>
    </citation>
    <scope>NUCLEOTIDE SEQUENCE [LARGE SCALE GENOMIC DNA]</scope>
    <source>
        <strain evidence="3">RSF 1966-606</strain>
    </source>
</reference>
<organism evidence="3 4">
    <name type="scientific">Rhododendron williamsianum</name>
    <dbReference type="NCBI Taxonomy" id="262921"/>
    <lineage>
        <taxon>Eukaryota</taxon>
        <taxon>Viridiplantae</taxon>
        <taxon>Streptophyta</taxon>
        <taxon>Embryophyta</taxon>
        <taxon>Tracheophyta</taxon>
        <taxon>Spermatophyta</taxon>
        <taxon>Magnoliopsida</taxon>
        <taxon>eudicotyledons</taxon>
        <taxon>Gunneridae</taxon>
        <taxon>Pentapetalae</taxon>
        <taxon>asterids</taxon>
        <taxon>Ericales</taxon>
        <taxon>Ericaceae</taxon>
        <taxon>Ericoideae</taxon>
        <taxon>Rhodoreae</taxon>
        <taxon>Rhododendron</taxon>
    </lineage>
</organism>
<protein>
    <submittedName>
        <fullName evidence="3">Uncharacterized protein</fullName>
    </submittedName>
</protein>
<dbReference type="PANTHER" id="PTHR31580:SF4">
    <property type="entry name" value="FILAMENT-LIKE PLANT PROTEIN 6"/>
    <property type="match status" value="1"/>
</dbReference>
<evidence type="ECO:0000313" key="4">
    <source>
        <dbReference type="Proteomes" id="UP000428333"/>
    </source>
</evidence>
<comment type="caution">
    <text evidence="3">The sequence shown here is derived from an EMBL/GenBank/DDBJ whole genome shotgun (WGS) entry which is preliminary data.</text>
</comment>
<accession>A0A6A4LHR6</accession>
<feature type="non-terminal residue" evidence="3">
    <location>
        <position position="1"/>
    </location>
</feature>
<dbReference type="PANTHER" id="PTHR31580">
    <property type="entry name" value="FILAMENT-LIKE PLANT PROTEIN 4"/>
    <property type="match status" value="1"/>
</dbReference>
<gene>
    <name evidence="3" type="ORF">C3L33_13313</name>
</gene>
<keyword evidence="2" id="KW-0175">Coiled coil</keyword>
<evidence type="ECO:0000313" key="3">
    <source>
        <dbReference type="EMBL" id="KAE9454799.1"/>
    </source>
</evidence>
<evidence type="ECO:0000256" key="2">
    <source>
        <dbReference type="ARBA" id="ARBA00023054"/>
    </source>
</evidence>
<comment type="similarity">
    <text evidence="1">Belongs to the FPP family.</text>
</comment>
<sequence>MWLAHIEKLSRDSETLSSSPKQKKLYNALWSLHYNTLMIATAYRISVESYSQLTGLESQVKTYEDQAKTLEDHDNMVKRHANVAEEAVSGDAYLGTLRWEKAEAEALTLKNHLESVTLLKLMAEVRASHLDGALKECMSAEMEFERTQTKIA</sequence>
<dbReference type="EMBL" id="QEFC01002095">
    <property type="protein sequence ID" value="KAE9454799.1"/>
    <property type="molecule type" value="Genomic_DNA"/>
</dbReference>
<proteinExistence type="inferred from homology"/>
<name>A0A6A4LHR6_9ERIC</name>
<evidence type="ECO:0000256" key="1">
    <source>
        <dbReference type="ARBA" id="ARBA00005921"/>
    </source>
</evidence>
<dbReference type="OrthoDB" id="1926355at2759"/>
<dbReference type="Proteomes" id="UP000428333">
    <property type="component" value="Linkage Group LG08"/>
</dbReference>
<dbReference type="InterPro" id="IPR008587">
    <property type="entry name" value="FPP_plant"/>
</dbReference>
<keyword evidence="4" id="KW-1185">Reference proteome</keyword>